<protein>
    <submittedName>
        <fullName evidence="1">Uncharacterized protein</fullName>
    </submittedName>
</protein>
<reference evidence="1" key="2">
    <citation type="submission" date="2025-03" db="EMBL/GenBank/DDBJ databases">
        <authorList>
            <consortium name="ELIXIR-Norway"/>
            <consortium name="Elixir Norway"/>
        </authorList>
    </citation>
    <scope>NUCLEOTIDE SEQUENCE</scope>
</reference>
<name>A0AC59YL04_RANTA</name>
<organism evidence="1 2">
    <name type="scientific">Rangifer tarandus platyrhynchus</name>
    <name type="common">Svalbard reindeer</name>
    <dbReference type="NCBI Taxonomy" id="3082113"/>
    <lineage>
        <taxon>Eukaryota</taxon>
        <taxon>Metazoa</taxon>
        <taxon>Chordata</taxon>
        <taxon>Craniata</taxon>
        <taxon>Vertebrata</taxon>
        <taxon>Euteleostomi</taxon>
        <taxon>Mammalia</taxon>
        <taxon>Eutheria</taxon>
        <taxon>Laurasiatheria</taxon>
        <taxon>Artiodactyla</taxon>
        <taxon>Ruminantia</taxon>
        <taxon>Pecora</taxon>
        <taxon>Cervidae</taxon>
        <taxon>Odocoileinae</taxon>
        <taxon>Rangifer</taxon>
    </lineage>
</organism>
<proteinExistence type="predicted"/>
<evidence type="ECO:0000313" key="2">
    <source>
        <dbReference type="Proteomes" id="UP001162501"/>
    </source>
</evidence>
<dbReference type="EMBL" id="OX596101">
    <property type="protein sequence ID" value="CAM9780468.1"/>
    <property type="molecule type" value="Genomic_DNA"/>
</dbReference>
<gene>
    <name evidence="1" type="ORF">MRATA1EN22A_LOCUS7356</name>
</gene>
<accession>A0AC59YL04</accession>
<dbReference type="Proteomes" id="UP001162501">
    <property type="component" value="Chromosome 17"/>
</dbReference>
<sequence length="221" mass="23504">MAGRWPWGELRRSGGAGCFRGRGCSTDCPRQPAESARPRDGPGSPSMAGCGLSEDTFFSSFFYNYGSSWETPSNQREPESEAGAGTLPRTTPGKTRELERNLPQVAAGAAPLCARRLPALQLRRGAAELRVPRDVLSPLHFPRGPEPLLSLKWLQSPVEASPDPEEGVQSGCPGAHDPTPPPARTSTPQTHTLNFDDCAMQSGCIVPSTLPAAGLQVCLSV</sequence>
<reference evidence="1" key="1">
    <citation type="submission" date="2023-05" db="EMBL/GenBank/DDBJ databases">
        <authorList>
            <consortium name="ELIXIR-Norway"/>
        </authorList>
    </citation>
    <scope>NUCLEOTIDE SEQUENCE</scope>
</reference>
<evidence type="ECO:0000313" key="1">
    <source>
        <dbReference type="EMBL" id="CAM9780468.1"/>
    </source>
</evidence>